<evidence type="ECO:0000313" key="4">
    <source>
        <dbReference type="Proteomes" id="UP001215280"/>
    </source>
</evidence>
<dbReference type="EMBL" id="JARJLG010000088">
    <property type="protein sequence ID" value="KAJ7748769.1"/>
    <property type="molecule type" value="Genomic_DNA"/>
</dbReference>
<dbReference type="InterPro" id="IPR016193">
    <property type="entry name" value="Cytidine_deaminase-like"/>
</dbReference>
<dbReference type="SUPFAM" id="SSF53927">
    <property type="entry name" value="Cytidine deaminase-like"/>
    <property type="match status" value="1"/>
</dbReference>
<protein>
    <submittedName>
        <fullName evidence="3">Guanine deaminase</fullName>
    </submittedName>
</protein>
<feature type="chain" id="PRO_5041937826" evidence="1">
    <location>
        <begin position="20"/>
        <end position="236"/>
    </location>
</feature>
<keyword evidence="1" id="KW-0732">Signal</keyword>
<evidence type="ECO:0000313" key="3">
    <source>
        <dbReference type="EMBL" id="KAJ7748769.1"/>
    </source>
</evidence>
<dbReference type="GO" id="GO:0002100">
    <property type="term" value="P:tRNA wobble adenosine to inosine editing"/>
    <property type="evidence" value="ECO:0007669"/>
    <property type="project" value="TreeGrafter"/>
</dbReference>
<dbReference type="Pfam" id="PF00383">
    <property type="entry name" value="dCMP_cyt_deam_1"/>
    <property type="match status" value="1"/>
</dbReference>
<evidence type="ECO:0000256" key="1">
    <source>
        <dbReference type="SAM" id="SignalP"/>
    </source>
</evidence>
<keyword evidence="4" id="KW-1185">Reference proteome</keyword>
<gene>
    <name evidence="3" type="ORF">DFH07DRAFT_923346</name>
</gene>
<proteinExistence type="predicted"/>
<sequence>MTFLVSLLSVLSLTGKYSAATSLQTALASPNLLINSVPFSTRAYWMRRANAAVLELGPCTLSAFASVIVNHTAPGLGDLVCTGVNSRRQTGNPSLHGEIAAIQNCSAILTDPSGPYNLSTAGATDAFAELSLYTNAESCPMCASAIRWAGFREYIYGTSIETLVQQGWAQIRIASLEVFRNSFDLPGPTTLIGEVLTNETDPYFLWQFNPDYPCPADCSRSASGSSCVPDTSESVV</sequence>
<comment type="caution">
    <text evidence="3">The sequence shown here is derived from an EMBL/GenBank/DDBJ whole genome shotgun (WGS) entry which is preliminary data.</text>
</comment>
<dbReference type="Proteomes" id="UP001215280">
    <property type="component" value="Unassembled WGS sequence"/>
</dbReference>
<dbReference type="InterPro" id="IPR002125">
    <property type="entry name" value="CMP_dCMP_dom"/>
</dbReference>
<accession>A0AAD7ISJ6</accession>
<feature type="domain" description="CMP/dCMP-type deaminase" evidence="2">
    <location>
        <begin position="40"/>
        <end position="179"/>
    </location>
</feature>
<dbReference type="PANTHER" id="PTHR11079">
    <property type="entry name" value="CYTOSINE DEAMINASE FAMILY MEMBER"/>
    <property type="match status" value="1"/>
</dbReference>
<dbReference type="PANTHER" id="PTHR11079:SF203">
    <property type="entry name" value="CMP_DCMP-TYPE DEAMINASE DOMAIN-CONTAINING PROTEIN"/>
    <property type="match status" value="1"/>
</dbReference>
<dbReference type="PROSITE" id="PS51747">
    <property type="entry name" value="CYT_DCMP_DEAMINASES_2"/>
    <property type="match status" value="1"/>
</dbReference>
<evidence type="ECO:0000259" key="2">
    <source>
        <dbReference type="PROSITE" id="PS51747"/>
    </source>
</evidence>
<feature type="signal peptide" evidence="1">
    <location>
        <begin position="1"/>
        <end position="19"/>
    </location>
</feature>
<dbReference type="GO" id="GO:0052717">
    <property type="term" value="F:tRNA-specific adenosine-34 deaminase activity"/>
    <property type="evidence" value="ECO:0007669"/>
    <property type="project" value="TreeGrafter"/>
</dbReference>
<organism evidence="3 4">
    <name type="scientific">Mycena maculata</name>
    <dbReference type="NCBI Taxonomy" id="230809"/>
    <lineage>
        <taxon>Eukaryota</taxon>
        <taxon>Fungi</taxon>
        <taxon>Dikarya</taxon>
        <taxon>Basidiomycota</taxon>
        <taxon>Agaricomycotina</taxon>
        <taxon>Agaricomycetes</taxon>
        <taxon>Agaricomycetidae</taxon>
        <taxon>Agaricales</taxon>
        <taxon>Marasmiineae</taxon>
        <taxon>Mycenaceae</taxon>
        <taxon>Mycena</taxon>
    </lineage>
</organism>
<dbReference type="Gene3D" id="3.40.140.10">
    <property type="entry name" value="Cytidine Deaminase, domain 2"/>
    <property type="match status" value="1"/>
</dbReference>
<reference evidence="3" key="1">
    <citation type="submission" date="2023-03" db="EMBL/GenBank/DDBJ databases">
        <title>Massive genome expansion in bonnet fungi (Mycena s.s.) driven by repeated elements and novel gene families across ecological guilds.</title>
        <authorList>
            <consortium name="Lawrence Berkeley National Laboratory"/>
            <person name="Harder C.B."/>
            <person name="Miyauchi S."/>
            <person name="Viragh M."/>
            <person name="Kuo A."/>
            <person name="Thoen E."/>
            <person name="Andreopoulos B."/>
            <person name="Lu D."/>
            <person name="Skrede I."/>
            <person name="Drula E."/>
            <person name="Henrissat B."/>
            <person name="Morin E."/>
            <person name="Kohler A."/>
            <person name="Barry K."/>
            <person name="LaButti K."/>
            <person name="Morin E."/>
            <person name="Salamov A."/>
            <person name="Lipzen A."/>
            <person name="Mereny Z."/>
            <person name="Hegedus B."/>
            <person name="Baldrian P."/>
            <person name="Stursova M."/>
            <person name="Weitz H."/>
            <person name="Taylor A."/>
            <person name="Grigoriev I.V."/>
            <person name="Nagy L.G."/>
            <person name="Martin F."/>
            <person name="Kauserud H."/>
        </authorList>
    </citation>
    <scope>NUCLEOTIDE SEQUENCE</scope>
    <source>
        <strain evidence="3">CBHHK188m</strain>
    </source>
</reference>
<dbReference type="CDD" id="cd01285">
    <property type="entry name" value="nucleoside_deaminase"/>
    <property type="match status" value="1"/>
</dbReference>
<dbReference type="AlphaFoldDB" id="A0AAD7ISJ6"/>
<name>A0AAD7ISJ6_9AGAR</name>